<evidence type="ECO:0000256" key="1">
    <source>
        <dbReference type="SAM" id="MobiDB-lite"/>
    </source>
</evidence>
<dbReference type="EMBL" id="RDQO01000003">
    <property type="protein sequence ID" value="RMX05744.1"/>
    <property type="molecule type" value="Genomic_DNA"/>
</dbReference>
<dbReference type="InterPro" id="IPR001539">
    <property type="entry name" value="Peptidase_U32"/>
</dbReference>
<evidence type="ECO:0000313" key="3">
    <source>
        <dbReference type="EMBL" id="RMX05744.1"/>
    </source>
</evidence>
<comment type="caution">
    <text evidence="3">The sequence shown here is derived from an EMBL/GenBank/DDBJ whole genome shotgun (WGS) entry which is preliminary data.</text>
</comment>
<evidence type="ECO:0000259" key="2">
    <source>
        <dbReference type="Pfam" id="PF12392"/>
    </source>
</evidence>
<dbReference type="RefSeq" id="WP_122229303.1">
    <property type="nucleotide sequence ID" value="NZ_RDQO01000003.1"/>
</dbReference>
<dbReference type="AlphaFoldDB" id="A0A3M6QRS6"/>
<protein>
    <submittedName>
        <fullName evidence="3">U32 family peptidase</fullName>
    </submittedName>
</protein>
<sequence length="688" mass="76352">MTLHAHHLELLAPARTADIGIEAINHGADAVYIGGPAFGARATAGNAIADIERLVKHAHRYHARIFITLNTILRDDELEGARRMAWQVYEAGADALIVQDMGLLQLDLPPIQLHASTQTDIRTPEKARFLQDAGFSQIVPARELTLAQITAIRAAIDPQRTTIEFFVHGALCVAYSGQCFISHAHTGRSANRGDCSQACRLPYQVQDDQGRFIAYDKHVLSMKDNNQSANLGALVDAGVRSFKIEGRYKDMGYVKNITAHYRQLLDRVIEERESSDSPLARASSGSTRHFFTPDPNQNFNREFTDYFVNGRQQDIGAFDTPKNPGQAIGWVTQVPKAALQARPGARPQAADNWLELQLSDPGMQLHNGDGLCYYDLQKELVGLAINRAEPAPGGQPGLWRIWPKDAIAGLKDLRRNTEINRNRDMDWQRTMERPSSERRIGLWAELSEPRPGELLLQLTDEDGHSGSATTTHTQQLAKEPAQAEAALARQLDRFGGSIFHAHAVQVRIRHPWFVPAAQLNALRREALDSLEAARAAACQRPPRARPVEPPAPFPEDTLSYLANVLNHQAHDFYVKHGVKVIDAAYEADEELGEVSLMITKHCVRFSMSLCPKQAKGVIGVKGTIKAEPLHLINGKEKLTLRFDCKPCEMHVVGKIKPGVLAQQRRAVEASLAEGVPMRFYRTRPASPR</sequence>
<keyword evidence="4" id="KW-1185">Reference proteome</keyword>
<proteinExistence type="predicted"/>
<feature type="domain" description="Peptidase U32 collagenase" evidence="2">
    <location>
        <begin position="419"/>
        <end position="534"/>
    </location>
</feature>
<evidence type="ECO:0000313" key="4">
    <source>
        <dbReference type="Proteomes" id="UP000278006"/>
    </source>
</evidence>
<feature type="compositionally biased region" description="Polar residues" evidence="1">
    <location>
        <begin position="283"/>
        <end position="295"/>
    </location>
</feature>
<dbReference type="Pfam" id="PF12392">
    <property type="entry name" value="DUF3656"/>
    <property type="match status" value="1"/>
</dbReference>
<dbReference type="PANTHER" id="PTHR30217:SF10">
    <property type="entry name" value="23S RRNA 5-HYDROXYCYTIDINE C2501 SYNTHASE"/>
    <property type="match status" value="1"/>
</dbReference>
<reference evidence="3 4" key="1">
    <citation type="submission" date="2018-10" db="EMBL/GenBank/DDBJ databases">
        <title>Draft genome of Cortibacter populi DSM10536.</title>
        <authorList>
            <person name="Bernier A.-M."/>
            <person name="Bernard K."/>
        </authorList>
    </citation>
    <scope>NUCLEOTIDE SEQUENCE [LARGE SCALE GENOMIC DNA]</scope>
    <source>
        <strain evidence="3 4">DSM 105136</strain>
    </source>
</reference>
<dbReference type="Pfam" id="PF01136">
    <property type="entry name" value="Peptidase_U32"/>
    <property type="match status" value="1"/>
</dbReference>
<dbReference type="PANTHER" id="PTHR30217">
    <property type="entry name" value="PEPTIDASE U32 FAMILY"/>
    <property type="match status" value="1"/>
</dbReference>
<dbReference type="InterPro" id="IPR020988">
    <property type="entry name" value="Pept_U32_collagenase"/>
</dbReference>
<feature type="region of interest" description="Disordered" evidence="1">
    <location>
        <begin position="273"/>
        <end position="295"/>
    </location>
</feature>
<accession>A0A3M6QRS6</accession>
<organism evidence="3 4">
    <name type="scientific">Corticibacter populi</name>
    <dbReference type="NCBI Taxonomy" id="1550736"/>
    <lineage>
        <taxon>Bacteria</taxon>
        <taxon>Pseudomonadati</taxon>
        <taxon>Pseudomonadota</taxon>
        <taxon>Betaproteobacteria</taxon>
        <taxon>Burkholderiales</taxon>
        <taxon>Comamonadaceae</taxon>
        <taxon>Corticibacter</taxon>
    </lineage>
</organism>
<name>A0A3M6QRS6_9BURK</name>
<dbReference type="Proteomes" id="UP000278006">
    <property type="component" value="Unassembled WGS sequence"/>
</dbReference>
<gene>
    <name evidence="3" type="ORF">D8I35_11265</name>
</gene>
<dbReference type="OrthoDB" id="9807498at2"/>
<dbReference type="InterPro" id="IPR051454">
    <property type="entry name" value="RNA/ubiquinone_mod_enzymes"/>
</dbReference>
<dbReference type="PROSITE" id="PS01276">
    <property type="entry name" value="PEPTIDASE_U32"/>
    <property type="match status" value="1"/>
</dbReference>